<evidence type="ECO:0000313" key="3">
    <source>
        <dbReference type="EMBL" id="AEK29871.1"/>
    </source>
</evidence>
<dbReference type="Proteomes" id="UP000008394">
    <property type="component" value="Chromosome"/>
</dbReference>
<gene>
    <name evidence="3" type="ORF">BALAC2494_00714</name>
</gene>
<evidence type="ECO:0000256" key="2">
    <source>
        <dbReference type="SAM" id="Phobius"/>
    </source>
</evidence>
<protein>
    <submittedName>
        <fullName evidence="3">Hypothetical membrane associated protein</fullName>
    </submittedName>
</protein>
<dbReference type="AlphaFoldDB" id="A0A806FRT4"/>
<feature type="transmembrane region" description="Helical" evidence="2">
    <location>
        <begin position="39"/>
        <end position="61"/>
    </location>
</feature>
<accession>A0A806FRT4</accession>
<keyword evidence="2" id="KW-0812">Transmembrane</keyword>
<keyword evidence="2" id="KW-1133">Transmembrane helix</keyword>
<proteinExistence type="predicted"/>
<organism evidence="3 4">
    <name type="scientific">Bifidobacterium animalis subsp. lactis CNCM I-2494</name>
    <dbReference type="NCBI Taxonomy" id="1042403"/>
    <lineage>
        <taxon>Bacteria</taxon>
        <taxon>Bacillati</taxon>
        <taxon>Actinomycetota</taxon>
        <taxon>Actinomycetes</taxon>
        <taxon>Bifidobacteriales</taxon>
        <taxon>Bifidobacteriaceae</taxon>
        <taxon>Bifidobacterium</taxon>
    </lineage>
</organism>
<feature type="region of interest" description="Disordered" evidence="1">
    <location>
        <begin position="1"/>
        <end position="31"/>
    </location>
</feature>
<keyword evidence="2" id="KW-0472">Membrane</keyword>
<dbReference type="KEGG" id="bnm:BALAC2494_00714"/>
<sequence length="226" mass="24076">MANNSGSKGPSNAGRRTSQSGARRQPQPTQTSAVHSLRYVRIVVAVFVMLFVLALVSAFGWPGWAVRTPAKPVAVPTATPSKATVKAKALPGDATALLRAMPDHVSNFARVQADSTDAWADSNPIEEYKLTYSNGNDKDAVQLTVAQWSDSEKAQGQYTKLTGDLKGSSLANGVVKVNGDVTGNYEVKTAESDDTQATAVWRNDTVVFSVTGTKNSVVSVYQLFPL</sequence>
<evidence type="ECO:0000256" key="1">
    <source>
        <dbReference type="SAM" id="MobiDB-lite"/>
    </source>
</evidence>
<evidence type="ECO:0000313" key="4">
    <source>
        <dbReference type="Proteomes" id="UP000008394"/>
    </source>
</evidence>
<dbReference type="EMBL" id="CP002915">
    <property type="protein sequence ID" value="AEK29871.1"/>
    <property type="molecule type" value="Genomic_DNA"/>
</dbReference>
<name>A0A806FRT4_BIFAN</name>
<reference evidence="3 4" key="1">
    <citation type="journal article" date="2011" name="J. Bacteriol.">
        <title>Genome Sequence of the Probiotic Strain Bifidobacterium animalis subsp. lactis CNCM I-2494.</title>
        <authorList>
            <person name="Chervaux C."/>
            <person name="Grimaldi C."/>
            <person name="Bolotin A."/>
            <person name="Quinquis B."/>
            <person name="Legrain-Raspaud S."/>
            <person name="van Hylckama Vlieg J.E."/>
            <person name="Denariaz G."/>
            <person name="Smokvina T."/>
        </authorList>
    </citation>
    <scope>NUCLEOTIDE SEQUENCE [LARGE SCALE GENOMIC DNA]</scope>
    <source>
        <strain evidence="3 4">CNCM I-2494</strain>
    </source>
</reference>